<dbReference type="InterPro" id="IPR016031">
    <property type="entry name" value="Trp_RNA-bd_attenuator-like_dom"/>
</dbReference>
<proteinExistence type="predicted"/>
<dbReference type="InterPro" id="IPR036983">
    <property type="entry name" value="AIM24_sf"/>
</dbReference>
<organism evidence="1 2">
    <name type="scientific">Moraxella macacae 0408225</name>
    <dbReference type="NCBI Taxonomy" id="1230338"/>
    <lineage>
        <taxon>Bacteria</taxon>
        <taxon>Pseudomonadati</taxon>
        <taxon>Pseudomonadota</taxon>
        <taxon>Gammaproteobacteria</taxon>
        <taxon>Moraxellales</taxon>
        <taxon>Moraxellaceae</taxon>
        <taxon>Moraxella</taxon>
    </lineage>
</organism>
<dbReference type="Proteomes" id="UP000023795">
    <property type="component" value="Unassembled WGS sequence"/>
</dbReference>
<evidence type="ECO:0000313" key="2">
    <source>
        <dbReference type="Proteomes" id="UP000023795"/>
    </source>
</evidence>
<name>L2F8D7_9GAMM</name>
<dbReference type="EMBL" id="ANIN01000001">
    <property type="protein sequence ID" value="ELA09307.1"/>
    <property type="molecule type" value="Genomic_DNA"/>
</dbReference>
<accession>L2F8D7</accession>
<keyword evidence="2" id="KW-1185">Reference proteome</keyword>
<dbReference type="Pfam" id="PF01987">
    <property type="entry name" value="AIM24"/>
    <property type="match status" value="1"/>
</dbReference>
<dbReference type="Gene3D" id="3.60.160.10">
    <property type="entry name" value="Mitochondrial biogenesis AIM24"/>
    <property type="match status" value="1"/>
</dbReference>
<dbReference type="InterPro" id="IPR002838">
    <property type="entry name" value="AIM24"/>
</dbReference>
<reference evidence="1 2" key="1">
    <citation type="journal article" date="2013" name="Genome Announc.">
        <title>Genome Sequence of Moraxella macacae 0408225, a Novel Bacterial Species Isolated from a Cynomolgus Macaque with Epistaxis.</title>
        <authorList>
            <person name="Ladner J.T."/>
            <person name="Whitehouse C.A."/>
            <person name="Koroleva G.I."/>
            <person name="Palacios G.F."/>
        </authorList>
    </citation>
    <scope>NUCLEOTIDE SEQUENCE [LARGE SCALE GENOMIC DNA]</scope>
    <source>
        <strain evidence="1 2">0408225</strain>
    </source>
</reference>
<dbReference type="RefSeq" id="WP_009767127.1">
    <property type="nucleotide sequence ID" value="NZ_ANIN01000001.1"/>
</dbReference>
<evidence type="ECO:0000313" key="1">
    <source>
        <dbReference type="EMBL" id="ELA09307.1"/>
    </source>
</evidence>
<protein>
    <recommendedName>
        <fullName evidence="3">TIGR00266 family protein</fullName>
    </recommendedName>
</protein>
<evidence type="ECO:0008006" key="3">
    <source>
        <dbReference type="Google" id="ProtNLM"/>
    </source>
</evidence>
<sequence length="252" mass="26714">MSVTFTLLGENEPFLHCNLKQGDIVHCEANAMVMMESNLELKGTLQGGIMQALMRRFANGESLFQQKIEAVRGEGDCLLAPTLDGDMQILDVGNAQYTLSDGAFVASSGNLDIKASIQRNLGGAIFGDTGGFMVMQTSGTGQIVVSGFGSLFEIEVTPNKDVIIDNGHVVCWDSRLQYSLSVSTSQSKGFLGNIINSVTSGEGMVLKFSGAGKVVLCSRNRENYQGWLNKVLGTGSSGNTNSNGGRLLGGLL</sequence>
<dbReference type="SUPFAM" id="SSF51219">
    <property type="entry name" value="TRAP-like"/>
    <property type="match status" value="1"/>
</dbReference>
<comment type="caution">
    <text evidence="1">The sequence shown here is derived from an EMBL/GenBank/DDBJ whole genome shotgun (WGS) entry which is preliminary data.</text>
</comment>
<gene>
    <name evidence="1" type="ORF">MOMA_02840</name>
</gene>
<dbReference type="OrthoDB" id="9779518at2"/>
<dbReference type="AlphaFoldDB" id="L2F8D7"/>
<dbReference type="NCBIfam" id="TIGR00266">
    <property type="entry name" value="TIGR00266 family protein"/>
    <property type="match status" value="1"/>
</dbReference>
<dbReference type="PANTHER" id="PTHR38074">
    <property type="entry name" value="ALTERED INHERITANCE OF MITOCHONDRIA PROTEIN 24, MITOCHONDRIAL"/>
    <property type="match status" value="1"/>
</dbReference>
<dbReference type="PATRIC" id="fig|1230338.3.peg.620"/>
<dbReference type="STRING" id="1230338.MOMA_02840"/>
<dbReference type="PANTHER" id="PTHR38074:SF1">
    <property type="entry name" value="ALTERED INHERITANCE OF MITOCHONDRIA PROTEIN 24, MITOCHONDRIAL"/>
    <property type="match status" value="1"/>
</dbReference>
<dbReference type="eggNOG" id="COG2013">
    <property type="taxonomic scope" value="Bacteria"/>
</dbReference>